<reference evidence="3" key="2">
    <citation type="journal article" date="2017" name="Nat. Plants">
        <title>The Aegilops tauschii genome reveals multiple impacts of transposons.</title>
        <authorList>
            <person name="Zhao G."/>
            <person name="Zou C."/>
            <person name="Li K."/>
            <person name="Wang K."/>
            <person name="Li T."/>
            <person name="Gao L."/>
            <person name="Zhang X."/>
            <person name="Wang H."/>
            <person name="Yang Z."/>
            <person name="Liu X."/>
            <person name="Jiang W."/>
            <person name="Mao L."/>
            <person name="Kong X."/>
            <person name="Jiao Y."/>
            <person name="Jia J."/>
        </authorList>
    </citation>
    <scope>NUCLEOTIDE SEQUENCE [LARGE SCALE GENOMIC DNA]</scope>
    <source>
        <strain evidence="3">cv. AL8/78</strain>
    </source>
</reference>
<feature type="compositionally biased region" description="Basic residues" evidence="1">
    <location>
        <begin position="28"/>
        <end position="47"/>
    </location>
</feature>
<sequence length="137" mass="15336">CVHRGECMRVYMALVFVLMLKKGEMDRRLRRAGRHRGSRRPRARVHGGAHGPPPLPPRLQRVLRPSRGPRPGGRRQPRPRRLPPRPDVPCRARGQQGSLGRHRRSGGERDGRGEESPSDHAAGGRGQIAQSIYLVSC</sequence>
<reference evidence="3" key="1">
    <citation type="journal article" date="2014" name="Science">
        <title>Ancient hybridizations among the ancestral genomes of bread wheat.</title>
        <authorList>
            <consortium name="International Wheat Genome Sequencing Consortium,"/>
            <person name="Marcussen T."/>
            <person name="Sandve S.R."/>
            <person name="Heier L."/>
            <person name="Spannagl M."/>
            <person name="Pfeifer M."/>
            <person name="Jakobsen K.S."/>
            <person name="Wulff B.B."/>
            <person name="Steuernagel B."/>
            <person name="Mayer K.F."/>
            <person name="Olsen O.A."/>
        </authorList>
    </citation>
    <scope>NUCLEOTIDE SEQUENCE [LARGE SCALE GENOMIC DNA]</scope>
    <source>
        <strain evidence="3">cv. AL8/78</strain>
    </source>
</reference>
<dbReference type="Gramene" id="AET4Gv20331200.2">
    <property type="protein sequence ID" value="AET4Gv20331200.2"/>
    <property type="gene ID" value="AET4Gv20331200"/>
</dbReference>
<feature type="compositionally biased region" description="Basic and acidic residues" evidence="1">
    <location>
        <begin position="105"/>
        <end position="118"/>
    </location>
</feature>
<evidence type="ECO:0000256" key="1">
    <source>
        <dbReference type="SAM" id="MobiDB-lite"/>
    </source>
</evidence>
<reference evidence="2" key="3">
    <citation type="journal article" date="2017" name="Nature">
        <title>Genome sequence of the progenitor of the wheat D genome Aegilops tauschii.</title>
        <authorList>
            <person name="Luo M.C."/>
            <person name="Gu Y.Q."/>
            <person name="Puiu D."/>
            <person name="Wang H."/>
            <person name="Twardziok S.O."/>
            <person name="Deal K.R."/>
            <person name="Huo N."/>
            <person name="Zhu T."/>
            <person name="Wang L."/>
            <person name="Wang Y."/>
            <person name="McGuire P.E."/>
            <person name="Liu S."/>
            <person name="Long H."/>
            <person name="Ramasamy R.K."/>
            <person name="Rodriguez J.C."/>
            <person name="Van S.L."/>
            <person name="Yuan L."/>
            <person name="Wang Z."/>
            <person name="Xia Z."/>
            <person name="Xiao L."/>
            <person name="Anderson O.D."/>
            <person name="Ouyang S."/>
            <person name="Liang Y."/>
            <person name="Zimin A.V."/>
            <person name="Pertea G."/>
            <person name="Qi P."/>
            <person name="Bennetzen J.L."/>
            <person name="Dai X."/>
            <person name="Dawson M.W."/>
            <person name="Muller H.G."/>
            <person name="Kugler K."/>
            <person name="Rivarola-Duarte L."/>
            <person name="Spannagl M."/>
            <person name="Mayer K.F.X."/>
            <person name="Lu F.H."/>
            <person name="Bevan M.W."/>
            <person name="Leroy P."/>
            <person name="Li P."/>
            <person name="You F.M."/>
            <person name="Sun Q."/>
            <person name="Liu Z."/>
            <person name="Lyons E."/>
            <person name="Wicker T."/>
            <person name="Salzberg S.L."/>
            <person name="Devos K.M."/>
            <person name="Dvorak J."/>
        </authorList>
    </citation>
    <scope>NUCLEOTIDE SEQUENCE [LARGE SCALE GENOMIC DNA]</scope>
    <source>
        <strain evidence="2">cv. AL8/78</strain>
    </source>
</reference>
<organism evidence="2 3">
    <name type="scientific">Aegilops tauschii subsp. strangulata</name>
    <name type="common">Goatgrass</name>
    <dbReference type="NCBI Taxonomy" id="200361"/>
    <lineage>
        <taxon>Eukaryota</taxon>
        <taxon>Viridiplantae</taxon>
        <taxon>Streptophyta</taxon>
        <taxon>Embryophyta</taxon>
        <taxon>Tracheophyta</taxon>
        <taxon>Spermatophyta</taxon>
        <taxon>Magnoliopsida</taxon>
        <taxon>Liliopsida</taxon>
        <taxon>Poales</taxon>
        <taxon>Poaceae</taxon>
        <taxon>BOP clade</taxon>
        <taxon>Pooideae</taxon>
        <taxon>Triticodae</taxon>
        <taxon>Triticeae</taxon>
        <taxon>Triticinae</taxon>
        <taxon>Aegilops</taxon>
    </lineage>
</organism>
<name>A0A453HWV1_AEGTS</name>
<keyword evidence="3" id="KW-1185">Reference proteome</keyword>
<feature type="compositionally biased region" description="Basic residues" evidence="1">
    <location>
        <begin position="72"/>
        <end position="83"/>
    </location>
</feature>
<reference evidence="2" key="5">
    <citation type="journal article" date="2021" name="G3 (Bethesda)">
        <title>Aegilops tauschii genome assembly Aet v5.0 features greater sequence contiguity and improved annotation.</title>
        <authorList>
            <person name="Wang L."/>
            <person name="Zhu T."/>
            <person name="Rodriguez J.C."/>
            <person name="Deal K.R."/>
            <person name="Dubcovsky J."/>
            <person name="McGuire P.E."/>
            <person name="Lux T."/>
            <person name="Spannagl M."/>
            <person name="Mayer K.F.X."/>
            <person name="Baldrich P."/>
            <person name="Meyers B.C."/>
            <person name="Huo N."/>
            <person name="Gu Y.Q."/>
            <person name="Zhou H."/>
            <person name="Devos K.M."/>
            <person name="Bennetzen J.L."/>
            <person name="Unver T."/>
            <person name="Budak H."/>
            <person name="Gulick P.J."/>
            <person name="Galiba G."/>
            <person name="Kalapos B."/>
            <person name="Nelson D.R."/>
            <person name="Li P."/>
            <person name="You F.M."/>
            <person name="Luo M.C."/>
            <person name="Dvorak J."/>
        </authorList>
    </citation>
    <scope>NUCLEOTIDE SEQUENCE [LARGE SCALE GENOMIC DNA]</scope>
    <source>
        <strain evidence="2">cv. AL8/78</strain>
    </source>
</reference>
<evidence type="ECO:0000313" key="3">
    <source>
        <dbReference type="Proteomes" id="UP000015105"/>
    </source>
</evidence>
<dbReference type="Proteomes" id="UP000015105">
    <property type="component" value="Chromosome 4D"/>
</dbReference>
<dbReference type="EnsemblPlants" id="AET4Gv20331200.2">
    <property type="protein sequence ID" value="AET4Gv20331200.2"/>
    <property type="gene ID" value="AET4Gv20331200"/>
</dbReference>
<feature type="region of interest" description="Disordered" evidence="1">
    <location>
        <begin position="28"/>
        <end position="137"/>
    </location>
</feature>
<evidence type="ECO:0000313" key="2">
    <source>
        <dbReference type="EnsemblPlants" id="AET4Gv20331200.2"/>
    </source>
</evidence>
<accession>A0A453HWV1</accession>
<dbReference type="AlphaFoldDB" id="A0A453HWV1"/>
<reference evidence="2" key="4">
    <citation type="submission" date="2019-03" db="UniProtKB">
        <authorList>
            <consortium name="EnsemblPlants"/>
        </authorList>
    </citation>
    <scope>IDENTIFICATION</scope>
</reference>
<proteinExistence type="predicted"/>
<protein>
    <submittedName>
        <fullName evidence="2">Uncharacterized protein</fullName>
    </submittedName>
</protein>